<gene>
    <name evidence="2" type="ORF">S03H2_19628</name>
</gene>
<name>X1FKU1_9ZZZZ</name>
<accession>X1FKU1</accession>
<protein>
    <recommendedName>
        <fullName evidence="1">Opine dehydrogenase domain-containing protein</fullName>
    </recommendedName>
</protein>
<dbReference type="Gene3D" id="1.10.1040.10">
    <property type="entry name" value="N-(1-d-carboxylethyl)-l-norvaline Dehydrogenase, domain 2"/>
    <property type="match status" value="1"/>
</dbReference>
<feature type="domain" description="Opine dehydrogenase" evidence="1">
    <location>
        <begin position="29"/>
        <end position="71"/>
    </location>
</feature>
<comment type="caution">
    <text evidence="2">The sequence shown here is derived from an EMBL/GenBank/DDBJ whole genome shotgun (WGS) entry which is preliminary data.</text>
</comment>
<evidence type="ECO:0000259" key="1">
    <source>
        <dbReference type="Pfam" id="PF02317"/>
    </source>
</evidence>
<dbReference type="AlphaFoldDB" id="X1FKU1"/>
<dbReference type="Pfam" id="PF02317">
    <property type="entry name" value="Octopine_DH"/>
    <property type="match status" value="1"/>
</dbReference>
<dbReference type="GO" id="GO:0016491">
    <property type="term" value="F:oxidoreductase activity"/>
    <property type="evidence" value="ECO:0007669"/>
    <property type="project" value="InterPro"/>
</dbReference>
<reference evidence="2" key="1">
    <citation type="journal article" date="2014" name="Front. Microbiol.">
        <title>High frequency of phylogenetically diverse reductive dehalogenase-homologous genes in deep subseafloor sedimentary metagenomes.</title>
        <authorList>
            <person name="Kawai M."/>
            <person name="Futagami T."/>
            <person name="Toyoda A."/>
            <person name="Takaki Y."/>
            <person name="Nishi S."/>
            <person name="Hori S."/>
            <person name="Arai W."/>
            <person name="Tsubouchi T."/>
            <person name="Morono Y."/>
            <person name="Uchiyama I."/>
            <person name="Ito T."/>
            <person name="Fujiyama A."/>
            <person name="Inagaki F."/>
            <person name="Takami H."/>
        </authorList>
    </citation>
    <scope>NUCLEOTIDE SEQUENCE</scope>
    <source>
        <strain evidence="2">Expedition CK06-06</strain>
    </source>
</reference>
<sequence length="107" mass="12303">ASLIRKMRGRTLRKLGIDRLSVTELTSYVTEGHRYIFEDVPMSLVPIASMAQGYGVSVRGMESIIRLACIIHRTDYWKRGRTLRKLGIDRLSVTELTSYVTEGHREY</sequence>
<organism evidence="2">
    <name type="scientific">marine sediment metagenome</name>
    <dbReference type="NCBI Taxonomy" id="412755"/>
    <lineage>
        <taxon>unclassified sequences</taxon>
        <taxon>metagenomes</taxon>
        <taxon>ecological metagenomes</taxon>
    </lineage>
</organism>
<dbReference type="EMBL" id="BARU01010268">
    <property type="protein sequence ID" value="GAH46306.1"/>
    <property type="molecule type" value="Genomic_DNA"/>
</dbReference>
<dbReference type="SUPFAM" id="SSF48179">
    <property type="entry name" value="6-phosphogluconate dehydrogenase C-terminal domain-like"/>
    <property type="match status" value="1"/>
</dbReference>
<dbReference type="InterPro" id="IPR013328">
    <property type="entry name" value="6PGD_dom2"/>
</dbReference>
<evidence type="ECO:0000313" key="2">
    <source>
        <dbReference type="EMBL" id="GAH46306.1"/>
    </source>
</evidence>
<feature type="non-terminal residue" evidence="2">
    <location>
        <position position="1"/>
    </location>
</feature>
<proteinExistence type="predicted"/>
<dbReference type="InterPro" id="IPR008927">
    <property type="entry name" value="6-PGluconate_DH-like_C_sf"/>
</dbReference>
<dbReference type="InterPro" id="IPR003421">
    <property type="entry name" value="Opine_DH"/>
</dbReference>